<dbReference type="AlphaFoldDB" id="A0A6J5CY81"/>
<organism evidence="1 2">
    <name type="scientific">Paraburkholderia solisilvae</name>
    <dbReference type="NCBI Taxonomy" id="624376"/>
    <lineage>
        <taxon>Bacteria</taxon>
        <taxon>Pseudomonadati</taxon>
        <taxon>Pseudomonadota</taxon>
        <taxon>Betaproteobacteria</taxon>
        <taxon>Burkholderiales</taxon>
        <taxon>Burkholderiaceae</taxon>
        <taxon>Paraburkholderia</taxon>
    </lineage>
</organism>
<evidence type="ECO:0008006" key="3">
    <source>
        <dbReference type="Google" id="ProtNLM"/>
    </source>
</evidence>
<keyword evidence="2" id="KW-1185">Reference proteome</keyword>
<reference evidence="1 2" key="1">
    <citation type="submission" date="2020-04" db="EMBL/GenBank/DDBJ databases">
        <authorList>
            <person name="De Canck E."/>
        </authorList>
    </citation>
    <scope>NUCLEOTIDE SEQUENCE [LARGE SCALE GENOMIC DNA]</scope>
    <source>
        <strain evidence="1 2">LMG 29739</strain>
    </source>
</reference>
<gene>
    <name evidence="1" type="ORF">LMG29739_00060</name>
</gene>
<name>A0A6J5CY81_9BURK</name>
<protein>
    <recommendedName>
        <fullName evidence="3">HTH gntR-type domain-containing protein</fullName>
    </recommendedName>
</protein>
<accession>A0A6J5CY81</accession>
<evidence type="ECO:0000313" key="1">
    <source>
        <dbReference type="EMBL" id="CAB3745932.1"/>
    </source>
</evidence>
<proteinExistence type="predicted"/>
<sequence>MVGRIKTPTRVELSVAAIRGRAESAPGVKLPSIRRLAELQRVSNNSAGLAQRAVEHKLVLAAADVFSVSHGEPLYAL</sequence>
<dbReference type="Proteomes" id="UP000494329">
    <property type="component" value="Unassembled WGS sequence"/>
</dbReference>
<dbReference type="EMBL" id="CADIKF010000001">
    <property type="protein sequence ID" value="CAB3745932.1"/>
    <property type="molecule type" value="Genomic_DNA"/>
</dbReference>
<evidence type="ECO:0000313" key="2">
    <source>
        <dbReference type="Proteomes" id="UP000494329"/>
    </source>
</evidence>